<dbReference type="SUPFAM" id="SSF52540">
    <property type="entry name" value="P-loop containing nucleoside triphosphate hydrolases"/>
    <property type="match status" value="1"/>
</dbReference>
<organism evidence="2 3">
    <name type="scientific">Tumidithrix elongata BACA0141</name>
    <dbReference type="NCBI Taxonomy" id="2716417"/>
    <lineage>
        <taxon>Bacteria</taxon>
        <taxon>Bacillati</taxon>
        <taxon>Cyanobacteriota</taxon>
        <taxon>Cyanophyceae</taxon>
        <taxon>Pseudanabaenales</taxon>
        <taxon>Pseudanabaenaceae</taxon>
        <taxon>Tumidithrix</taxon>
        <taxon>Tumidithrix elongata</taxon>
    </lineage>
</organism>
<dbReference type="GO" id="GO:0016887">
    <property type="term" value="F:ATP hydrolysis activity"/>
    <property type="evidence" value="ECO:0007669"/>
    <property type="project" value="InterPro"/>
</dbReference>
<dbReference type="Pfam" id="PF13304">
    <property type="entry name" value="AAA_21"/>
    <property type="match status" value="1"/>
</dbReference>
<dbReference type="CDD" id="cd00267">
    <property type="entry name" value="ABC_ATPase"/>
    <property type="match status" value="1"/>
</dbReference>
<dbReference type="InterPro" id="IPR014555">
    <property type="entry name" value="RecF-like"/>
</dbReference>
<gene>
    <name evidence="2" type="ORF">V2H45_09270</name>
</gene>
<protein>
    <submittedName>
        <fullName evidence="2">AAA family ATPase</fullName>
    </submittedName>
</protein>
<dbReference type="InterPro" id="IPR027417">
    <property type="entry name" value="P-loop_NTPase"/>
</dbReference>
<keyword evidence="3" id="KW-1185">Reference proteome</keyword>
<proteinExistence type="predicted"/>
<dbReference type="RefSeq" id="WP_330483362.1">
    <property type="nucleotide sequence ID" value="NZ_JAZBJZ010000029.1"/>
</dbReference>
<feature type="domain" description="ATPase AAA-type core" evidence="1">
    <location>
        <begin position="27"/>
        <end position="307"/>
    </location>
</feature>
<evidence type="ECO:0000313" key="2">
    <source>
        <dbReference type="EMBL" id="MEE3716933.1"/>
    </source>
</evidence>
<dbReference type="EMBL" id="JAZBJZ010000029">
    <property type="protein sequence ID" value="MEE3716933.1"/>
    <property type="molecule type" value="Genomic_DNA"/>
</dbReference>
<dbReference type="Proteomes" id="UP001333818">
    <property type="component" value="Unassembled WGS sequence"/>
</dbReference>
<reference evidence="2" key="1">
    <citation type="submission" date="2024-01" db="EMBL/GenBank/DDBJ databases">
        <title>Bank of Algae and Cyanobacteria of the Azores (BACA) strain genomes.</title>
        <authorList>
            <person name="Luz R."/>
            <person name="Cordeiro R."/>
            <person name="Fonseca A."/>
            <person name="Goncalves V."/>
        </authorList>
    </citation>
    <scope>NUCLEOTIDE SEQUENCE</scope>
    <source>
        <strain evidence="2">BACA0141</strain>
    </source>
</reference>
<dbReference type="GO" id="GO:0006302">
    <property type="term" value="P:double-strand break repair"/>
    <property type="evidence" value="ECO:0007669"/>
    <property type="project" value="TreeGrafter"/>
</dbReference>
<evidence type="ECO:0000313" key="3">
    <source>
        <dbReference type="Proteomes" id="UP001333818"/>
    </source>
</evidence>
<dbReference type="PANTHER" id="PTHR32182:SF22">
    <property type="entry name" value="ATP-DEPENDENT ENDONUCLEASE, OLD FAMILY-RELATED"/>
    <property type="match status" value="1"/>
</dbReference>
<evidence type="ECO:0000259" key="1">
    <source>
        <dbReference type="Pfam" id="PF13304"/>
    </source>
</evidence>
<dbReference type="PANTHER" id="PTHR32182">
    <property type="entry name" value="DNA REPLICATION AND REPAIR PROTEIN RECF"/>
    <property type="match status" value="1"/>
</dbReference>
<dbReference type="Gene3D" id="3.40.50.300">
    <property type="entry name" value="P-loop containing nucleotide triphosphate hydrolases"/>
    <property type="match status" value="1"/>
</dbReference>
<sequence length="358" mass="41204">MNQNQLSRIVIKGFKSIRECDLELKELNILIGANGAGKSNFISFFQMIQQIVARKLQLYTSKQGGPDVLLHFGRKKTRELSAELYFSNISYKFVLEPTQDNRMVFAIENYLFDQKNLGSEGAHFEIRIEDLIKMADPTMPLPMKGWRIYHFHDTGESSLVKQRQAINDNIYLRSDAQNLAAYLFLLKEQHQTHYQRIVKTIQLVAPFFGDFCLRPQPNSPDQIELEWFEKGEDKPFKAYQLSDGTLRFICLATVLMQPENLQPDLILIDEPELGLHPYAINVLASLLRATSKSKQIIVSTQSVALLNEFSAKDVIVADRNEGCTYLHRLNEDELESWLEEYSLGELWQKNILGGRPSR</sequence>
<dbReference type="InterPro" id="IPR003959">
    <property type="entry name" value="ATPase_AAA_core"/>
</dbReference>
<dbReference type="PIRSF" id="PIRSF029347">
    <property type="entry name" value="RecF"/>
    <property type="match status" value="1"/>
</dbReference>
<dbReference type="AlphaFoldDB" id="A0AAW9Q159"/>
<comment type="caution">
    <text evidence="2">The sequence shown here is derived from an EMBL/GenBank/DDBJ whole genome shotgun (WGS) entry which is preliminary data.</text>
</comment>
<dbReference type="GO" id="GO:0005524">
    <property type="term" value="F:ATP binding"/>
    <property type="evidence" value="ECO:0007669"/>
    <property type="project" value="InterPro"/>
</dbReference>
<dbReference type="GO" id="GO:0000731">
    <property type="term" value="P:DNA synthesis involved in DNA repair"/>
    <property type="evidence" value="ECO:0007669"/>
    <property type="project" value="TreeGrafter"/>
</dbReference>
<name>A0AAW9Q159_9CYAN</name>
<accession>A0AAW9Q159</accession>